<dbReference type="Pfam" id="PF04326">
    <property type="entry name" value="SLFN_AlbA_2"/>
    <property type="match status" value="1"/>
</dbReference>
<sequence length="480" mass="51985">MSQHVHEVVARLRTTRGDYDDVEVKSAAGGLPQSLASTLSALANHPGGGTIILGLDEATGFRPVQLSDPQALKQGLAHKARSFSPPVQLTISDAEVDGAPVIVARVHECDPSAKPCRITASGTAYMRGYDGDFPLSDLEEQAFLAARKPPLFDRQPVTGATREDLDGDLVEAFLRSVRERDPHGLGRFPDDVELLRRAGVTLPDGTPTVAGVLALGVHPQEWFPRFVIQASAEPLPTDPAGSRARNQTTITGAIPRMLEDALRWARRTFDTSVVSAPDGTVRDQPAYPYIAFREIIANALIHRDLDHWSAGMAVEVRLRRDRLIVSNPGGLYGITVDRLGRDAVTSARNARLVAICQHARTPETGARVIEALATGIPIVANALAEAELPPAHYIDAAIRFTVVLRQQVVPVIRPGSDLNETELRVYDALAAGTRSVADLKQELNLSAPNTRKALRELRSRGLVEQLGGQGRSTTYRRLSE</sequence>
<keyword evidence="2" id="KW-0547">Nucleotide-binding</keyword>
<dbReference type="Proteomes" id="UP000199202">
    <property type="component" value="Unassembled WGS sequence"/>
</dbReference>
<evidence type="ECO:0000313" key="3">
    <source>
        <dbReference type="Proteomes" id="UP000199202"/>
    </source>
</evidence>
<protein>
    <submittedName>
        <fullName evidence="2">ATP-dependent DNA helicase RecG</fullName>
    </submittedName>
</protein>
<keyword evidence="2" id="KW-0378">Hydrolase</keyword>
<dbReference type="AlphaFoldDB" id="A0A1G9E1E6"/>
<organism evidence="2 3">
    <name type="scientific">Nonomuraea jiangxiensis</name>
    <dbReference type="NCBI Taxonomy" id="633440"/>
    <lineage>
        <taxon>Bacteria</taxon>
        <taxon>Bacillati</taxon>
        <taxon>Actinomycetota</taxon>
        <taxon>Actinomycetes</taxon>
        <taxon>Streptosporangiales</taxon>
        <taxon>Streptosporangiaceae</taxon>
        <taxon>Nonomuraea</taxon>
    </lineage>
</organism>
<proteinExistence type="predicted"/>
<dbReference type="InterPro" id="IPR036388">
    <property type="entry name" value="WH-like_DNA-bd_sf"/>
</dbReference>
<dbReference type="Gene3D" id="1.10.10.10">
    <property type="entry name" value="Winged helix-like DNA-binding domain superfamily/Winged helix DNA-binding domain"/>
    <property type="match status" value="1"/>
</dbReference>
<dbReference type="Gene3D" id="3.30.950.30">
    <property type="entry name" value="Schlafen, AAA domain"/>
    <property type="match status" value="1"/>
</dbReference>
<dbReference type="InterPro" id="IPR038461">
    <property type="entry name" value="Schlafen_AlbA_2_dom_sf"/>
</dbReference>
<dbReference type="STRING" id="633440.SAMN05421869_1189"/>
<dbReference type="PANTHER" id="PTHR30595">
    <property type="entry name" value="GLPR-RELATED TRANSCRIPTIONAL REPRESSOR"/>
    <property type="match status" value="1"/>
</dbReference>
<keyword evidence="2" id="KW-0067">ATP-binding</keyword>
<dbReference type="SUPFAM" id="SSF46785">
    <property type="entry name" value="Winged helix' DNA-binding domain"/>
    <property type="match status" value="1"/>
</dbReference>
<keyword evidence="2" id="KW-0347">Helicase</keyword>
<reference evidence="2 3" key="1">
    <citation type="submission" date="2016-10" db="EMBL/GenBank/DDBJ databases">
        <authorList>
            <person name="de Groot N.N."/>
        </authorList>
    </citation>
    <scope>NUCLEOTIDE SEQUENCE [LARGE SCALE GENOMIC DNA]</scope>
    <source>
        <strain evidence="2 3">CGMCC 4.6533</strain>
    </source>
</reference>
<dbReference type="InterPro" id="IPR038475">
    <property type="entry name" value="RecG_C_sf"/>
</dbReference>
<dbReference type="Gene3D" id="3.30.565.60">
    <property type="match status" value="1"/>
</dbReference>
<dbReference type="Pfam" id="PF13749">
    <property type="entry name" value="HATPase_c_4"/>
    <property type="match status" value="1"/>
</dbReference>
<dbReference type="InterPro" id="IPR007421">
    <property type="entry name" value="Schlafen_AlbA_2_dom"/>
</dbReference>
<dbReference type="RefSeq" id="WP_090941124.1">
    <property type="nucleotide sequence ID" value="NZ_FNDJ01000018.1"/>
</dbReference>
<dbReference type="EMBL" id="FNDJ01000018">
    <property type="protein sequence ID" value="SDK69951.1"/>
    <property type="molecule type" value="Genomic_DNA"/>
</dbReference>
<dbReference type="InterPro" id="IPR036390">
    <property type="entry name" value="WH_DNA-bd_sf"/>
</dbReference>
<feature type="domain" description="Schlafen AlbA-2" evidence="1">
    <location>
        <begin position="20"/>
        <end position="128"/>
    </location>
</feature>
<evidence type="ECO:0000259" key="1">
    <source>
        <dbReference type="Pfam" id="PF04326"/>
    </source>
</evidence>
<dbReference type="PANTHER" id="PTHR30595:SF6">
    <property type="entry name" value="SCHLAFEN ALBA-2 DOMAIN-CONTAINING PROTEIN"/>
    <property type="match status" value="1"/>
</dbReference>
<keyword evidence="3" id="KW-1185">Reference proteome</keyword>
<gene>
    <name evidence="2" type="ORF">SAMN05421869_1189</name>
</gene>
<dbReference type="OrthoDB" id="9805115at2"/>
<evidence type="ECO:0000313" key="2">
    <source>
        <dbReference type="EMBL" id="SDK69951.1"/>
    </source>
</evidence>
<accession>A0A1G9E1E6</accession>
<name>A0A1G9E1E6_9ACTN</name>
<dbReference type="GO" id="GO:0004386">
    <property type="term" value="F:helicase activity"/>
    <property type="evidence" value="ECO:0007669"/>
    <property type="project" value="UniProtKB-KW"/>
</dbReference>